<keyword evidence="4" id="KW-0597">Phosphoprotein</keyword>
<keyword evidence="9" id="KW-0902">Two-component regulatory system</keyword>
<keyword evidence="15" id="KW-1185">Reference proteome</keyword>
<evidence type="ECO:0000256" key="10">
    <source>
        <dbReference type="ARBA" id="ARBA00023136"/>
    </source>
</evidence>
<evidence type="ECO:0000259" key="13">
    <source>
        <dbReference type="PROSITE" id="PS50885"/>
    </source>
</evidence>
<evidence type="ECO:0000256" key="1">
    <source>
        <dbReference type="ARBA" id="ARBA00000085"/>
    </source>
</evidence>
<name>A0A3D9SMM0_9ACTN</name>
<gene>
    <name evidence="14" type="ORF">DFJ69_2630</name>
</gene>
<dbReference type="SUPFAM" id="SSF158472">
    <property type="entry name" value="HAMP domain-like"/>
    <property type="match status" value="1"/>
</dbReference>
<evidence type="ECO:0000259" key="12">
    <source>
        <dbReference type="PROSITE" id="PS50109"/>
    </source>
</evidence>
<keyword evidence="7 14" id="KW-0418">Kinase</keyword>
<comment type="caution">
    <text evidence="14">The sequence shown here is derived from an EMBL/GenBank/DDBJ whole genome shotgun (WGS) entry which is preliminary data.</text>
</comment>
<keyword evidence="10 11" id="KW-0472">Membrane</keyword>
<dbReference type="InterPro" id="IPR005467">
    <property type="entry name" value="His_kinase_dom"/>
</dbReference>
<dbReference type="InterPro" id="IPR036890">
    <property type="entry name" value="HATPase_C_sf"/>
</dbReference>
<evidence type="ECO:0000256" key="4">
    <source>
        <dbReference type="ARBA" id="ARBA00022553"/>
    </source>
</evidence>
<dbReference type="PANTHER" id="PTHR45436">
    <property type="entry name" value="SENSOR HISTIDINE KINASE YKOH"/>
    <property type="match status" value="1"/>
</dbReference>
<dbReference type="PROSITE" id="PS50109">
    <property type="entry name" value="HIS_KIN"/>
    <property type="match status" value="1"/>
</dbReference>
<dbReference type="CDD" id="cd06225">
    <property type="entry name" value="HAMP"/>
    <property type="match status" value="1"/>
</dbReference>
<evidence type="ECO:0000256" key="2">
    <source>
        <dbReference type="ARBA" id="ARBA00004236"/>
    </source>
</evidence>
<dbReference type="InterPro" id="IPR036097">
    <property type="entry name" value="HisK_dim/P_sf"/>
</dbReference>
<dbReference type="SMART" id="SM00304">
    <property type="entry name" value="HAMP"/>
    <property type="match status" value="1"/>
</dbReference>
<dbReference type="Pfam" id="PF00672">
    <property type="entry name" value="HAMP"/>
    <property type="match status" value="1"/>
</dbReference>
<dbReference type="Proteomes" id="UP000256661">
    <property type="component" value="Unassembled WGS sequence"/>
</dbReference>
<evidence type="ECO:0000256" key="8">
    <source>
        <dbReference type="ARBA" id="ARBA00022989"/>
    </source>
</evidence>
<dbReference type="AlphaFoldDB" id="A0A3D9SMM0"/>
<organism evidence="14 15">
    <name type="scientific">Thermomonospora umbrina</name>
    <dbReference type="NCBI Taxonomy" id="111806"/>
    <lineage>
        <taxon>Bacteria</taxon>
        <taxon>Bacillati</taxon>
        <taxon>Actinomycetota</taxon>
        <taxon>Actinomycetes</taxon>
        <taxon>Streptosporangiales</taxon>
        <taxon>Thermomonosporaceae</taxon>
        <taxon>Thermomonospora</taxon>
    </lineage>
</organism>
<feature type="domain" description="HAMP" evidence="13">
    <location>
        <begin position="113"/>
        <end position="166"/>
    </location>
</feature>
<dbReference type="Gene3D" id="3.30.565.10">
    <property type="entry name" value="Histidine kinase-like ATPase, C-terminal domain"/>
    <property type="match status" value="1"/>
</dbReference>
<comment type="catalytic activity">
    <reaction evidence="1">
        <text>ATP + protein L-histidine = ADP + protein N-phospho-L-histidine.</text>
        <dbReference type="EC" id="2.7.13.3"/>
    </reaction>
</comment>
<evidence type="ECO:0000256" key="3">
    <source>
        <dbReference type="ARBA" id="ARBA00012438"/>
    </source>
</evidence>
<dbReference type="RefSeq" id="WP_116026595.1">
    <property type="nucleotide sequence ID" value="NZ_QTTT01000001.1"/>
</dbReference>
<feature type="transmembrane region" description="Helical" evidence="11">
    <location>
        <begin position="12"/>
        <end position="36"/>
    </location>
</feature>
<proteinExistence type="predicted"/>
<dbReference type="PANTHER" id="PTHR45436:SF5">
    <property type="entry name" value="SENSOR HISTIDINE KINASE TRCS"/>
    <property type="match status" value="1"/>
</dbReference>
<dbReference type="Gene3D" id="1.10.287.130">
    <property type="match status" value="1"/>
</dbReference>
<evidence type="ECO:0000256" key="7">
    <source>
        <dbReference type="ARBA" id="ARBA00022777"/>
    </source>
</evidence>
<dbReference type="CDD" id="cd00082">
    <property type="entry name" value="HisKA"/>
    <property type="match status" value="1"/>
</dbReference>
<dbReference type="InterPro" id="IPR003594">
    <property type="entry name" value="HATPase_dom"/>
</dbReference>
<feature type="transmembrane region" description="Helical" evidence="11">
    <location>
        <begin position="89"/>
        <end position="112"/>
    </location>
</feature>
<dbReference type="InterPro" id="IPR004358">
    <property type="entry name" value="Sig_transdc_His_kin-like_C"/>
</dbReference>
<evidence type="ECO:0000313" key="14">
    <source>
        <dbReference type="EMBL" id="REE97172.1"/>
    </source>
</evidence>
<evidence type="ECO:0000256" key="9">
    <source>
        <dbReference type="ARBA" id="ARBA00023012"/>
    </source>
</evidence>
<dbReference type="SMART" id="SM00387">
    <property type="entry name" value="HATPase_c"/>
    <property type="match status" value="1"/>
</dbReference>
<dbReference type="GO" id="GO:0000155">
    <property type="term" value="F:phosphorelay sensor kinase activity"/>
    <property type="evidence" value="ECO:0007669"/>
    <property type="project" value="InterPro"/>
</dbReference>
<accession>A0A3D9SMM0</accession>
<keyword evidence="6 11" id="KW-0812">Transmembrane</keyword>
<evidence type="ECO:0000256" key="5">
    <source>
        <dbReference type="ARBA" id="ARBA00022679"/>
    </source>
</evidence>
<dbReference type="InterPro" id="IPR050428">
    <property type="entry name" value="TCS_sensor_his_kinase"/>
</dbReference>
<evidence type="ECO:0000256" key="11">
    <source>
        <dbReference type="SAM" id="Phobius"/>
    </source>
</evidence>
<keyword evidence="5" id="KW-0808">Transferase</keyword>
<dbReference type="Gene3D" id="6.10.340.10">
    <property type="match status" value="1"/>
</dbReference>
<dbReference type="PROSITE" id="PS50885">
    <property type="entry name" value="HAMP"/>
    <property type="match status" value="1"/>
</dbReference>
<reference evidence="14 15" key="1">
    <citation type="submission" date="2018-08" db="EMBL/GenBank/DDBJ databases">
        <title>Sequencing the genomes of 1000 actinobacteria strains.</title>
        <authorList>
            <person name="Klenk H.-P."/>
        </authorList>
    </citation>
    <scope>NUCLEOTIDE SEQUENCE [LARGE SCALE GENOMIC DNA]</scope>
    <source>
        <strain evidence="14 15">DSM 43927</strain>
    </source>
</reference>
<dbReference type="EC" id="2.7.13.3" evidence="3"/>
<sequence>MRRRLRLTVRVRLTALYGAVVLVTGAALLAIVYLLLKTDVEAKNQAIGSLLERPDVTAALKAKAAGKDGQGLFVGVAVVDARNETLDRLLTVSGFALAGLAVTAGLTGWWLAGRVLGPVRTITATARRLSWRDLDRRIAMTGPEDELKELADTFDAMLTRLERAFESQRRFVANASHELRNPLALQRMAIQVGLRTADAERLPDIRADLLSANRRMERLIDGLLLLARSDGGLRRREPLALPEVVAEALDEYRERVAEAGVTLTTDLAEARVLGDGVLVAQLVSNLVDNGLRYNRRGGTVEVRTEPDGTLRVRNTGPPVPADRIATLFQPFTRLPDAETTDGTAHRGAGLGLSIVQAIVTAHDGRVTATGNPDGGLTVTVRLPSARDH</sequence>
<keyword evidence="8 11" id="KW-1133">Transmembrane helix</keyword>
<feature type="domain" description="Histidine kinase" evidence="12">
    <location>
        <begin position="174"/>
        <end position="386"/>
    </location>
</feature>
<protein>
    <recommendedName>
        <fullName evidence="3">histidine kinase</fullName>
        <ecNumber evidence="3">2.7.13.3</ecNumber>
    </recommendedName>
</protein>
<dbReference type="OrthoDB" id="3224230at2"/>
<dbReference type="GO" id="GO:0005886">
    <property type="term" value="C:plasma membrane"/>
    <property type="evidence" value="ECO:0007669"/>
    <property type="project" value="UniProtKB-SubCell"/>
</dbReference>
<evidence type="ECO:0000256" key="6">
    <source>
        <dbReference type="ARBA" id="ARBA00022692"/>
    </source>
</evidence>
<dbReference type="EMBL" id="QTTT01000001">
    <property type="protein sequence ID" value="REE97172.1"/>
    <property type="molecule type" value="Genomic_DNA"/>
</dbReference>
<dbReference type="InterPro" id="IPR003661">
    <property type="entry name" value="HisK_dim/P_dom"/>
</dbReference>
<dbReference type="SUPFAM" id="SSF47384">
    <property type="entry name" value="Homodimeric domain of signal transducing histidine kinase"/>
    <property type="match status" value="1"/>
</dbReference>
<evidence type="ECO:0000313" key="15">
    <source>
        <dbReference type="Proteomes" id="UP000256661"/>
    </source>
</evidence>
<dbReference type="InterPro" id="IPR003660">
    <property type="entry name" value="HAMP_dom"/>
</dbReference>
<dbReference type="SUPFAM" id="SSF55874">
    <property type="entry name" value="ATPase domain of HSP90 chaperone/DNA topoisomerase II/histidine kinase"/>
    <property type="match status" value="1"/>
</dbReference>
<dbReference type="Pfam" id="PF00512">
    <property type="entry name" value="HisKA"/>
    <property type="match status" value="1"/>
</dbReference>
<dbReference type="PRINTS" id="PR00344">
    <property type="entry name" value="BCTRLSENSOR"/>
</dbReference>
<dbReference type="SMART" id="SM00388">
    <property type="entry name" value="HisKA"/>
    <property type="match status" value="1"/>
</dbReference>
<dbReference type="Pfam" id="PF02518">
    <property type="entry name" value="HATPase_c"/>
    <property type="match status" value="1"/>
</dbReference>
<comment type="subcellular location">
    <subcellularLocation>
        <location evidence="2">Cell membrane</location>
    </subcellularLocation>
</comment>